<organism evidence="1 2">
    <name type="scientific">Purpureocillium lilacinum</name>
    <name type="common">Paecilomyces lilacinus</name>
    <dbReference type="NCBI Taxonomy" id="33203"/>
    <lineage>
        <taxon>Eukaryota</taxon>
        <taxon>Fungi</taxon>
        <taxon>Dikarya</taxon>
        <taxon>Ascomycota</taxon>
        <taxon>Pezizomycotina</taxon>
        <taxon>Sordariomycetes</taxon>
        <taxon>Hypocreomycetidae</taxon>
        <taxon>Hypocreales</taxon>
        <taxon>Ophiocordycipitaceae</taxon>
        <taxon>Purpureocillium</taxon>
    </lineage>
</organism>
<accession>A0ACC4E552</accession>
<proteinExistence type="predicted"/>
<name>A0ACC4E552_PURLI</name>
<protein>
    <submittedName>
        <fullName evidence="1">Uncharacterized protein</fullName>
    </submittedName>
</protein>
<dbReference type="Proteomes" id="UP001638806">
    <property type="component" value="Unassembled WGS sequence"/>
</dbReference>
<sequence>MAGRGLLQVMLDEPLSWHEYDNIDAVQEMAMGLGQPLIRFCIVRVTKGDQWSPSLLLTIHHAIYDRWSVLRILKAVESVYSNGTTHETLLPYNIFVNYLVRDLDEGEAKRFWAQYLSGLSAREFPCLPSRRYQPTTDAYLKHHVSGVQWPRSITPTTVLKAGWATVMSLYTNCDDTLFGMTVMGRQGPVAGIEAIAGPTIATVPIRVLIDWKESPLSLLRRVQSQAADMIPVEQYGLGRICRLGPDAELATQFQSLLVVQPPRSASSEDGMIGLQLGDDVEEGDATALTIECAIDDDHPAQGGGFVANVSYDTRVLDPTQAQRVASLFEHVVRQLCIHGESDDMALASIDMTTREDRDTIWTTNVDVPREWNMHLGIMLADRIAEQSDATAVRAWDGELSYGELYSRARRLAYTLVVDHGAGPEIALPICSAKSLWVPVAMLAVLMSGGTIVLMDPSQPQERLTQIVEQVGARVILTSSSTGAVVQQLGIRALVIDCESIYSLPASSAAVNDSSWVPELRPEDAAYIRAVPPEQGAGDHQQTRVIDLPSYAFDVCWEHFVQALYFGGCICIPSDAECLNDMTGAINRFEATFLQLTPSVARAVDPATVPSVEAVSLIGEALCMDDVTRWPRDVKVLNVYGPCECTPTATVATYGEDFFDSVTMGLSPVGGEGELVLEGPLVGRGYLNAPEQNEKALINNPAWLSRGNGGSVPGRQGRLYRTGDLVKTDSRGRLVFMGRKDAQVKLRGQRVELGEVETHSRKILGPSFSVVAEVIDTNRGTSNMKAQSLALFICTAEDLAQSLPKYMVPSSFIRVEQFPLTASGKIHRKALRAIGAATKAEEMQNRSAAGELKSENERLLASSWAETLGITPDVIGRSDSFFDLGGDSLAAIHLVGVARKFQLHLTVQAIFRHPRLEDMARQLEETAEAPGRSVPAMSASAVTAALDAVPTPAEVSKALSIDAHSITEILPVTEFQEYAIRCTLAMPRTEWNYFALAFRSRADVTQLRRVCEQLFQKLDVFRSVFAQHGDGYVQVFLNHLEAPVTVTKTSGSLDAACADVCQQDLAEAVSLGSPFVRCFIVQSTETGEARLILGMSHACYDGISSARLAQVIGALYEERSLPDIGKFAEYLGNAPSRSEEALAHWSSVLEGSPPPLALNRDCPRAAQTPEVRVRLSKEVTLRRIPSGITAATVFAAALGAAMARQAGCDDVVIGRAVSGRALPFSTQDTESVIGPCLNLVPARIRFGRSSDATSVLTALQEQFTASIPHETTGLAEIVKHCTSWPLGTSYGCVFYYQGMQDPRTSIAGNEVHLDALQLDRPDPPEPLRLDVTPLDGGEKYMLDLSVPTAACNLVDCSGLLDGMVDWLSRLGGDVPAVTSECSGSMPAEVFSRPSMVLEGPPVAEVLA</sequence>
<evidence type="ECO:0000313" key="2">
    <source>
        <dbReference type="Proteomes" id="UP001638806"/>
    </source>
</evidence>
<evidence type="ECO:0000313" key="1">
    <source>
        <dbReference type="EMBL" id="KAL3963302.1"/>
    </source>
</evidence>
<dbReference type="EMBL" id="JBGNUJ010000002">
    <property type="protein sequence ID" value="KAL3963302.1"/>
    <property type="molecule type" value="Genomic_DNA"/>
</dbReference>
<keyword evidence="2" id="KW-1185">Reference proteome</keyword>
<gene>
    <name evidence="1" type="ORF">ACCO45_000306</name>
</gene>
<reference evidence="1" key="1">
    <citation type="submission" date="2024-12" db="EMBL/GenBank/DDBJ databases">
        <title>Comparative genomics and development of molecular markers within Purpureocillium lilacinum and among Purpureocillium species.</title>
        <authorList>
            <person name="Yeh Z.-Y."/>
            <person name="Ni N.-T."/>
            <person name="Lo P.-H."/>
            <person name="Mushyakhwo K."/>
            <person name="Lin C.-F."/>
            <person name="Nai Y.-S."/>
        </authorList>
    </citation>
    <scope>NUCLEOTIDE SEQUENCE</scope>
    <source>
        <strain evidence="1">NCHU-NPUST-175</strain>
    </source>
</reference>
<comment type="caution">
    <text evidence="1">The sequence shown here is derived from an EMBL/GenBank/DDBJ whole genome shotgun (WGS) entry which is preliminary data.</text>
</comment>